<evidence type="ECO:0000313" key="1">
    <source>
        <dbReference type="EMBL" id="EFL29544.1"/>
    </source>
</evidence>
<dbReference type="EMBL" id="GG657757">
    <property type="protein sequence ID" value="EFL29544.1"/>
    <property type="molecule type" value="Genomic_DNA"/>
</dbReference>
<accession>D9X328</accession>
<dbReference type="AlphaFoldDB" id="D9X328"/>
<evidence type="ECO:0000313" key="2">
    <source>
        <dbReference type="Proteomes" id="UP000004184"/>
    </source>
</evidence>
<dbReference type="HOGENOM" id="CLU_3123444_0_0_11"/>
<sequence length="50" mass="5380">MFLSLVLSMVGIGITTLASVEDLDDRRLPIVLRAILRLAGNDTIAVGTRL</sequence>
<dbReference type="Proteomes" id="UP000004184">
    <property type="component" value="Unassembled WGS sequence"/>
</dbReference>
<dbReference type="RefSeq" id="WP_003987629.1">
    <property type="nucleotide sequence ID" value="NZ_GG657757.1"/>
</dbReference>
<name>D9X328_STRVT</name>
<gene>
    <name evidence="1" type="ORF">SSQG_00062</name>
</gene>
<protein>
    <submittedName>
        <fullName evidence="1">Predicted protein</fullName>
    </submittedName>
</protein>
<keyword evidence="2" id="KW-1185">Reference proteome</keyword>
<organism evidence="1 2">
    <name type="scientific">Streptomyces viridochromogenes (strain DSM 40736 / JCM 4977 / BCRC 1201 / Tue 494)</name>
    <dbReference type="NCBI Taxonomy" id="591159"/>
    <lineage>
        <taxon>Bacteria</taxon>
        <taxon>Bacillati</taxon>
        <taxon>Actinomycetota</taxon>
        <taxon>Actinomycetes</taxon>
        <taxon>Kitasatosporales</taxon>
        <taxon>Streptomycetaceae</taxon>
        <taxon>Streptomyces</taxon>
    </lineage>
</organism>
<reference evidence="2" key="1">
    <citation type="submission" date="2009-02" db="EMBL/GenBank/DDBJ databases">
        <title>Annotation of Streptomyces viridochromogenes strain DSM 40736.</title>
        <authorList>
            <consortium name="The Broad Institute Genome Sequencing Platform"/>
            <consortium name="Broad Institute Microbial Sequencing Center"/>
            <person name="Fischbach M."/>
            <person name="Godfrey P."/>
            <person name="Ward D."/>
            <person name="Young S."/>
            <person name="Zeng Q."/>
            <person name="Koehrsen M."/>
            <person name="Alvarado L."/>
            <person name="Berlin A.M."/>
            <person name="Bochicchio J."/>
            <person name="Borenstein D."/>
            <person name="Chapman S.B."/>
            <person name="Chen Z."/>
            <person name="Engels R."/>
            <person name="Freedman E."/>
            <person name="Gellesch M."/>
            <person name="Goldberg J."/>
            <person name="Griggs A."/>
            <person name="Gujja S."/>
            <person name="Heilman E.R."/>
            <person name="Heiman D.I."/>
            <person name="Hepburn T.A."/>
            <person name="Howarth C."/>
            <person name="Jen D."/>
            <person name="Larson L."/>
            <person name="Lewis B."/>
            <person name="Mehta T."/>
            <person name="Park D."/>
            <person name="Pearson M."/>
            <person name="Richards J."/>
            <person name="Roberts A."/>
            <person name="Saif S."/>
            <person name="Shea T.D."/>
            <person name="Shenoy N."/>
            <person name="Sisk P."/>
            <person name="Stolte C."/>
            <person name="Sykes S.N."/>
            <person name="Thomson T."/>
            <person name="Walk T."/>
            <person name="White J."/>
            <person name="Yandava C."/>
            <person name="Straight P."/>
            <person name="Clardy J."/>
            <person name="Hung D."/>
            <person name="Kolter R."/>
            <person name="Mekalanos J."/>
            <person name="Walker S."/>
            <person name="Walsh C.T."/>
            <person name="Wieland-Brown L.C."/>
            <person name="Haas B."/>
            <person name="Nusbaum C."/>
            <person name="Birren B."/>
        </authorList>
    </citation>
    <scope>NUCLEOTIDE SEQUENCE [LARGE SCALE GENOMIC DNA]</scope>
    <source>
        <strain evidence="2">DSM 40736 / JCM 4977 / BCRC 1201 / Tue 494</strain>
    </source>
</reference>
<dbReference type="OrthoDB" id="4235793at2"/>
<proteinExistence type="predicted"/>
<dbReference type="STRING" id="591159.SSQG_00062"/>